<evidence type="ECO:0000256" key="4">
    <source>
        <dbReference type="ARBA" id="ARBA00022777"/>
    </source>
</evidence>
<proteinExistence type="predicted"/>
<dbReference type="SUPFAM" id="SSF82866">
    <property type="entry name" value="Multidrug efflux transporter AcrB transmembrane domain"/>
    <property type="match status" value="1"/>
</dbReference>
<comment type="subcellular location">
    <subcellularLocation>
        <location evidence="2">Cell membrane</location>
    </subcellularLocation>
</comment>
<dbReference type="SMART" id="SM00387">
    <property type="entry name" value="HATPase_c"/>
    <property type="match status" value="1"/>
</dbReference>
<dbReference type="GO" id="GO:0005886">
    <property type="term" value="C:plasma membrane"/>
    <property type="evidence" value="ECO:0007669"/>
    <property type="project" value="UniProtKB-SubCell"/>
</dbReference>
<evidence type="ECO:0000259" key="6">
    <source>
        <dbReference type="PROSITE" id="PS50109"/>
    </source>
</evidence>
<dbReference type="SUPFAM" id="SSF47384">
    <property type="entry name" value="Homodimeric domain of signal transducing histidine kinase"/>
    <property type="match status" value="1"/>
</dbReference>
<evidence type="ECO:0000313" key="7">
    <source>
        <dbReference type="EMBL" id="GFH00723.1"/>
    </source>
</evidence>
<dbReference type="Gene3D" id="3.30.565.10">
    <property type="entry name" value="Histidine kinase-like ATPase, C-terminal domain"/>
    <property type="match status" value="1"/>
</dbReference>
<organism evidence="7 8">
    <name type="scientific">Mycolicibacterium hippocampi</name>
    <dbReference type="NCBI Taxonomy" id="659824"/>
    <lineage>
        <taxon>Bacteria</taxon>
        <taxon>Bacillati</taxon>
        <taxon>Actinomycetota</taxon>
        <taxon>Actinomycetes</taxon>
        <taxon>Mycobacteriales</taxon>
        <taxon>Mycobacteriaceae</taxon>
        <taxon>Mycolicibacterium</taxon>
    </lineage>
</organism>
<evidence type="ECO:0000313" key="8">
    <source>
        <dbReference type="Proteomes" id="UP000465304"/>
    </source>
</evidence>
<dbReference type="EMBL" id="BLLB01000002">
    <property type="protein sequence ID" value="GFH00723.1"/>
    <property type="molecule type" value="Genomic_DNA"/>
</dbReference>
<protein>
    <recommendedName>
        <fullName evidence="3">histidine kinase</fullName>
        <ecNumber evidence="3">2.7.13.3</ecNumber>
    </recommendedName>
</protein>
<evidence type="ECO:0000256" key="5">
    <source>
        <dbReference type="SAM" id="Phobius"/>
    </source>
</evidence>
<feature type="transmembrane region" description="Helical" evidence="5">
    <location>
        <begin position="61"/>
        <end position="80"/>
    </location>
</feature>
<dbReference type="PROSITE" id="PS50109">
    <property type="entry name" value="HIS_KIN"/>
    <property type="match status" value="1"/>
</dbReference>
<dbReference type="SUPFAM" id="SSF55874">
    <property type="entry name" value="ATPase domain of HSP90 chaperone/DNA topoisomerase II/histidine kinase"/>
    <property type="match status" value="1"/>
</dbReference>
<dbReference type="Gene3D" id="1.10.287.130">
    <property type="match status" value="1"/>
</dbReference>
<feature type="transmembrane region" description="Helical" evidence="5">
    <location>
        <begin position="136"/>
        <end position="155"/>
    </location>
</feature>
<feature type="transmembrane region" description="Helical" evidence="5">
    <location>
        <begin position="35"/>
        <end position="54"/>
    </location>
</feature>
<name>A0A7I9ZIR2_9MYCO</name>
<evidence type="ECO:0000256" key="3">
    <source>
        <dbReference type="ARBA" id="ARBA00012438"/>
    </source>
</evidence>
<dbReference type="Proteomes" id="UP000465304">
    <property type="component" value="Unassembled WGS sequence"/>
</dbReference>
<feature type="domain" description="Histidine kinase" evidence="6">
    <location>
        <begin position="233"/>
        <end position="442"/>
    </location>
</feature>
<dbReference type="CDD" id="cd00082">
    <property type="entry name" value="HisKA"/>
    <property type="match status" value="1"/>
</dbReference>
<dbReference type="PANTHER" id="PTHR45569">
    <property type="entry name" value="SENSOR PROTEIN KDPD"/>
    <property type="match status" value="1"/>
</dbReference>
<evidence type="ECO:0000256" key="1">
    <source>
        <dbReference type="ARBA" id="ARBA00000085"/>
    </source>
</evidence>
<feature type="transmembrane region" description="Helical" evidence="5">
    <location>
        <begin position="167"/>
        <end position="185"/>
    </location>
</feature>
<keyword evidence="4" id="KW-0808">Transferase</keyword>
<dbReference type="InterPro" id="IPR036890">
    <property type="entry name" value="HATPase_C_sf"/>
</dbReference>
<gene>
    <name evidence="7" type="ORF">MHIP_12060</name>
</gene>
<dbReference type="InterPro" id="IPR003661">
    <property type="entry name" value="HisK_dim/P_dom"/>
</dbReference>
<dbReference type="Pfam" id="PF02518">
    <property type="entry name" value="HATPase_c"/>
    <property type="match status" value="1"/>
</dbReference>
<dbReference type="InterPro" id="IPR003594">
    <property type="entry name" value="HATPase_dom"/>
</dbReference>
<dbReference type="GO" id="GO:0000155">
    <property type="term" value="F:phosphorelay sensor kinase activity"/>
    <property type="evidence" value="ECO:0007669"/>
    <property type="project" value="InterPro"/>
</dbReference>
<dbReference type="EC" id="2.7.13.3" evidence="3"/>
<dbReference type="InterPro" id="IPR052023">
    <property type="entry name" value="Histidine_kinase_KdpD"/>
</dbReference>
<dbReference type="AlphaFoldDB" id="A0A7I9ZIR2"/>
<dbReference type="PANTHER" id="PTHR45569:SF1">
    <property type="entry name" value="SENSOR PROTEIN KDPD"/>
    <property type="match status" value="1"/>
</dbReference>
<dbReference type="InterPro" id="IPR005467">
    <property type="entry name" value="His_kinase_dom"/>
</dbReference>
<keyword evidence="8" id="KW-1185">Reference proteome</keyword>
<accession>A0A7I9ZIR2</accession>
<feature type="transmembrane region" description="Helical" evidence="5">
    <location>
        <begin position="100"/>
        <end position="124"/>
    </location>
</feature>
<comment type="catalytic activity">
    <reaction evidence="1">
        <text>ATP + protein L-histidine = ADP + protein N-phospho-L-histidine.</text>
        <dbReference type="EC" id="2.7.13.3"/>
    </reaction>
</comment>
<evidence type="ECO:0000256" key="2">
    <source>
        <dbReference type="ARBA" id="ARBA00004236"/>
    </source>
</evidence>
<keyword evidence="5" id="KW-0812">Transmembrane</keyword>
<sequence length="442" mass="47516">MLERCVEAGGLGNEMNNNLTTIGGGAVQWREPERAIAVLRVLVVVSLALLVAFGTPVNRTYLTFGCILIGLAGVYAIYVLRANLRGRPLSQGWMTAVDVALTVLLTAATGGASSMVVALIPLAVVASAVRQGLKSAMLAALGTGALFAAVTLAVSRPEISLHHRIEVALWWCCYFVAFAVLTGSLRRVLDREHERTVRAKAEVMAEHAEAAEERDLRARLLEVQRLREEGLRVLLHEFRTPVSSLAALARSLTVPGRLDAERRDEAINLVAAHARHLTDMLDGLADLAIETGNPRGIPRIRRTFVQDLAQASLTSAGIPAEHSTVSLEPSGALIYCDEHRVRRIMTNLLENAHRHGSSRVVDLRIVCTRSSLTLEVGDRGPGLLTAKHTSAILGRASSDERAPVEGLGLWIVEQLVSALGGTFSLEPREGGGLLARVVIPLS</sequence>
<keyword evidence="5" id="KW-1133">Transmembrane helix</keyword>
<keyword evidence="4" id="KW-0418">Kinase</keyword>
<dbReference type="InterPro" id="IPR036097">
    <property type="entry name" value="HisK_dim/P_sf"/>
</dbReference>
<comment type="caution">
    <text evidence="7">The sequence shown here is derived from an EMBL/GenBank/DDBJ whole genome shotgun (WGS) entry which is preliminary data.</text>
</comment>
<reference evidence="7 8" key="1">
    <citation type="journal article" date="2019" name="Emerg. Microbes Infect.">
        <title>Comprehensive subspecies identification of 175 nontuberculous mycobacteria species based on 7547 genomic profiles.</title>
        <authorList>
            <person name="Matsumoto Y."/>
            <person name="Kinjo T."/>
            <person name="Motooka D."/>
            <person name="Nabeya D."/>
            <person name="Jung N."/>
            <person name="Uechi K."/>
            <person name="Horii T."/>
            <person name="Iida T."/>
            <person name="Fujita J."/>
            <person name="Nakamura S."/>
        </authorList>
    </citation>
    <scope>NUCLEOTIDE SEQUENCE [LARGE SCALE GENOMIC DNA]</scope>
    <source>
        <strain evidence="7 8">JCM 30996</strain>
    </source>
</reference>
<keyword evidence="5" id="KW-0472">Membrane</keyword>